<dbReference type="InterPro" id="IPR043130">
    <property type="entry name" value="CDP-OH_PTrfase_TM_dom"/>
</dbReference>
<evidence type="ECO:0000313" key="3">
    <source>
        <dbReference type="Proteomes" id="UP000199482"/>
    </source>
</evidence>
<accession>A0A1H1WS36</accession>
<feature type="transmembrane region" description="Helical" evidence="1">
    <location>
        <begin position="31"/>
        <end position="52"/>
    </location>
</feature>
<organism evidence="2 3">
    <name type="scientific">Agromyces flavus</name>
    <dbReference type="NCBI Taxonomy" id="589382"/>
    <lineage>
        <taxon>Bacteria</taxon>
        <taxon>Bacillati</taxon>
        <taxon>Actinomycetota</taxon>
        <taxon>Actinomycetes</taxon>
        <taxon>Micrococcales</taxon>
        <taxon>Microbacteriaceae</taxon>
        <taxon>Agromyces</taxon>
    </lineage>
</organism>
<dbReference type="STRING" id="589382.SAMN04489721_2301"/>
<keyword evidence="1" id="KW-0812">Transmembrane</keyword>
<name>A0A1H1WS36_9MICO</name>
<keyword evidence="1" id="KW-0472">Membrane</keyword>
<keyword evidence="1" id="KW-1133">Transmembrane helix</keyword>
<dbReference type="EMBL" id="LT629755">
    <property type="protein sequence ID" value="SDS99471.1"/>
    <property type="molecule type" value="Genomic_DNA"/>
</dbReference>
<dbReference type="GO" id="GO:0016740">
    <property type="term" value="F:transferase activity"/>
    <property type="evidence" value="ECO:0007669"/>
    <property type="project" value="UniProtKB-KW"/>
</dbReference>
<dbReference type="AlphaFoldDB" id="A0A1H1WS36"/>
<keyword evidence="2" id="KW-0808">Transferase</keyword>
<proteinExistence type="predicted"/>
<sequence length="204" mass="20719">MRGLYAAKPWFTRQLGRIVTVAVDRGWSPDAFTAAGVAFAAVAAGGLLAGWWPLVLIGLVGRLAGANLDGAVARARGVSRPFGFVLNEIGDRASDLLPSAALSIVAWQTGSLAALVLALVAITAASLPTFVSLAAAAAGAPRINGGPFGKTESALAVFLMSMAFSWFPADAVIGVGSVVIIAGSTVTAATRTRAAHRHLQLVDA</sequence>
<evidence type="ECO:0000256" key="1">
    <source>
        <dbReference type="SAM" id="Phobius"/>
    </source>
</evidence>
<reference evidence="3" key="1">
    <citation type="submission" date="2016-10" db="EMBL/GenBank/DDBJ databases">
        <authorList>
            <person name="Varghese N."/>
            <person name="Submissions S."/>
        </authorList>
    </citation>
    <scope>NUCLEOTIDE SEQUENCE [LARGE SCALE GENOMIC DNA]</scope>
    <source>
        <strain evidence="3">CPCC 202695</strain>
    </source>
</reference>
<dbReference type="RefSeq" id="WP_166670878.1">
    <property type="nucleotide sequence ID" value="NZ_BMDN01000001.1"/>
</dbReference>
<gene>
    <name evidence="2" type="ORF">SAMN04489721_2301</name>
</gene>
<protein>
    <submittedName>
        <fullName evidence="2">CDP-diacylglycerol--glycerol-3-phosphate 3-phosphatidyltransferase</fullName>
    </submittedName>
</protein>
<dbReference type="Proteomes" id="UP000199482">
    <property type="component" value="Chromosome I"/>
</dbReference>
<feature type="transmembrane region" description="Helical" evidence="1">
    <location>
        <begin position="173"/>
        <end position="190"/>
    </location>
</feature>
<evidence type="ECO:0000313" key="2">
    <source>
        <dbReference type="EMBL" id="SDS99471.1"/>
    </source>
</evidence>
<dbReference type="Gene3D" id="1.20.120.1760">
    <property type="match status" value="1"/>
</dbReference>
<feature type="transmembrane region" description="Helical" evidence="1">
    <location>
        <begin position="112"/>
        <end position="136"/>
    </location>
</feature>